<keyword evidence="4 15" id="KW-0436">Ligase</keyword>
<feature type="binding site" evidence="15">
    <location>
        <position position="423"/>
    </location>
    <ligand>
        <name>Zn(2+)</name>
        <dbReference type="ChEBI" id="CHEBI:29105"/>
    </ligand>
</feature>
<feature type="binding site" evidence="15">
    <location>
        <position position="447"/>
    </location>
    <ligand>
        <name>Zn(2+)</name>
        <dbReference type="ChEBI" id="CHEBI:29105"/>
    </ligand>
</feature>
<dbReference type="PANTHER" id="PTHR23389">
    <property type="entry name" value="CHROMOSOME TRANSMISSION FIDELITY FACTOR 18"/>
    <property type="match status" value="1"/>
</dbReference>
<evidence type="ECO:0000256" key="8">
    <source>
        <dbReference type="ARBA" id="ARBA00022833"/>
    </source>
</evidence>
<dbReference type="Pfam" id="PF03120">
    <property type="entry name" value="OB_DNA_ligase"/>
    <property type="match status" value="1"/>
</dbReference>
<dbReference type="Gene3D" id="3.40.50.10190">
    <property type="entry name" value="BRCT domain"/>
    <property type="match status" value="1"/>
</dbReference>
<evidence type="ECO:0000256" key="10">
    <source>
        <dbReference type="ARBA" id="ARBA00023027"/>
    </source>
</evidence>
<dbReference type="Gene3D" id="1.10.150.20">
    <property type="entry name" value="5' to 3' exonuclease, C-terminal subdomain"/>
    <property type="match status" value="2"/>
</dbReference>
<evidence type="ECO:0000256" key="1">
    <source>
        <dbReference type="ARBA" id="ARBA00004067"/>
    </source>
</evidence>
<dbReference type="InterPro" id="IPR001679">
    <property type="entry name" value="DNA_ligase"/>
</dbReference>
<dbReference type="Pfam" id="PF14520">
    <property type="entry name" value="HHH_5"/>
    <property type="match status" value="1"/>
</dbReference>
<comment type="catalytic activity">
    <reaction evidence="13 15 16">
        <text>NAD(+) + (deoxyribonucleotide)n-3'-hydroxyl + 5'-phospho-(deoxyribonucleotide)m = (deoxyribonucleotide)n+m + AMP + beta-nicotinamide D-nucleotide.</text>
        <dbReference type="EC" id="6.5.1.2"/>
    </reaction>
</comment>
<dbReference type="Gene3D" id="1.10.287.610">
    <property type="entry name" value="Helix hairpin bin"/>
    <property type="match status" value="1"/>
</dbReference>
<evidence type="ECO:0000313" key="19">
    <source>
        <dbReference type="Proteomes" id="UP001217500"/>
    </source>
</evidence>
<dbReference type="EMBL" id="CP116805">
    <property type="protein sequence ID" value="WCL53588.1"/>
    <property type="molecule type" value="Genomic_DNA"/>
</dbReference>
<dbReference type="SUPFAM" id="SSF50249">
    <property type="entry name" value="Nucleic acid-binding proteins"/>
    <property type="match status" value="1"/>
</dbReference>
<dbReference type="SUPFAM" id="SSF47781">
    <property type="entry name" value="RuvA domain 2-like"/>
    <property type="match status" value="1"/>
</dbReference>
<comment type="function">
    <text evidence="1 15">DNA ligase that catalyzes the formation of phosphodiester linkages between 5'-phosphoryl and 3'-hydroxyl groups in double-stranded DNA using NAD as a coenzyme and as the energy source for the reaction. It is essential for DNA replication and repair of damaged DNA.</text>
</comment>
<dbReference type="RefSeq" id="WP_289503100.1">
    <property type="nucleotide sequence ID" value="NZ_CP116805.1"/>
</dbReference>
<dbReference type="GO" id="GO:0005829">
    <property type="term" value="C:cytosol"/>
    <property type="evidence" value="ECO:0007669"/>
    <property type="project" value="TreeGrafter"/>
</dbReference>
<keyword evidence="11 15" id="KW-0234">DNA repair</keyword>
<evidence type="ECO:0000256" key="11">
    <source>
        <dbReference type="ARBA" id="ARBA00023204"/>
    </source>
</evidence>
<feature type="binding site" evidence="15">
    <location>
        <begin position="95"/>
        <end position="96"/>
    </location>
    <ligand>
        <name>NAD(+)</name>
        <dbReference type="ChEBI" id="CHEBI:57540"/>
    </ligand>
</feature>
<sequence>MPGLFDIPVEHLTRSEAKAELQRLADEIARHDALYHGEDDPEISDADYDALKRRNDAIEARFPEIRLADSPSLRVGVAPTSGRFEKVTHKRPMLSLENAFADEDVTEFVARVRRFLGLNDTIAVAMTAEPKIDGLSLALRYERGELVQAATRGDGTVGENVTANARTIKSIPQSLAGTDWPDVLEVRGEVYMSKADFLALNTAQEVSGGKIFANPRNAAAGSLRQKDATITASRPLEFFAYAWGEISTLTFNTQMEAVEAFKRWGFKVNPLMVRVEDAAGALAHYRKIGEARATLDYDIDGVVYKIDRLDWQARLGMVARAPRWAIAHKFPAEQAMTILKDIDIQVGRTGALTPVAKLEPIGVGGVIVSNATLHNRDEIARLDVRIGDTVVIQRAGDVIPQVVKVVAEKRPAEARPFIFPEHCPVCGSPALAEGEDVVVRCTGGLTCKAQRAERLKHFVSRNAFDIEGLGDKQVEAFLGRGWLDSPADIFRLKSHKAELLMMDGFGDKSVENLMAAIEERRAVDFHRMIFALGIPSIGSETAKIFARHFETPAAMVDWLNRAEEFRQQMVAAIGEQEALDLIKAVMESSKLQGLQKILMIEDAREASNALLLFTANKGYRFSEDVLLPTAAVAALEQHNRDLMALDGIGVDAVLSLEDFYHDERNRKVVADLIAELSVKPVEAQATDSPVSGKTVVFTGSLEKMTRNEAKARAEALGAKVSGSVSKKTDLVVAGPGAGSKLKDAEKHGVKVISEDEWLALVGA</sequence>
<dbReference type="HAMAP" id="MF_01588">
    <property type="entry name" value="DNA_ligase_A"/>
    <property type="match status" value="1"/>
</dbReference>
<evidence type="ECO:0000256" key="12">
    <source>
        <dbReference type="ARBA" id="ARBA00023211"/>
    </source>
</evidence>
<feature type="binding site" evidence="15">
    <location>
        <position position="129"/>
    </location>
    <ligand>
        <name>NAD(+)</name>
        <dbReference type="ChEBI" id="CHEBI:57540"/>
    </ligand>
</feature>
<keyword evidence="19" id="KW-1185">Reference proteome</keyword>
<evidence type="ECO:0000256" key="15">
    <source>
        <dbReference type="HAMAP-Rule" id="MF_01588"/>
    </source>
</evidence>
<dbReference type="PROSITE" id="PS50172">
    <property type="entry name" value="BRCT"/>
    <property type="match status" value="1"/>
</dbReference>
<reference evidence="18" key="1">
    <citation type="submission" date="2023-01" db="EMBL/GenBank/DDBJ databases">
        <title>The genome sequence of Kordiimonadaceae bacterium 6D33.</title>
        <authorList>
            <person name="Liu Y."/>
        </authorList>
    </citation>
    <scope>NUCLEOTIDE SEQUENCE</scope>
    <source>
        <strain evidence="18">6D33</strain>
    </source>
</reference>
<dbReference type="FunFam" id="1.10.150.20:FF:000007">
    <property type="entry name" value="DNA ligase"/>
    <property type="match status" value="1"/>
</dbReference>
<keyword evidence="7 15" id="KW-0227">DNA damage</keyword>
<dbReference type="SUPFAM" id="SSF52113">
    <property type="entry name" value="BRCT domain"/>
    <property type="match status" value="1"/>
</dbReference>
<keyword evidence="9 15" id="KW-0460">Magnesium</keyword>
<protein>
    <recommendedName>
        <fullName evidence="3 15">DNA ligase</fullName>
        <ecNumber evidence="2 15">6.5.1.2</ecNumber>
    </recommendedName>
    <alternativeName>
        <fullName evidence="15">Polydeoxyribonucleotide synthase [NAD(+)]</fullName>
    </alternativeName>
</protein>
<keyword evidence="5 15" id="KW-0235">DNA replication</keyword>
<dbReference type="FunFam" id="2.40.50.140:FF:000012">
    <property type="entry name" value="DNA ligase"/>
    <property type="match status" value="1"/>
</dbReference>
<dbReference type="InterPro" id="IPR013839">
    <property type="entry name" value="DNAligase_adenylation"/>
</dbReference>
<feature type="binding site" evidence="15">
    <location>
        <position position="426"/>
    </location>
    <ligand>
        <name>Zn(2+)</name>
        <dbReference type="ChEBI" id="CHEBI:29105"/>
    </ligand>
</feature>
<evidence type="ECO:0000256" key="2">
    <source>
        <dbReference type="ARBA" id="ARBA00012722"/>
    </source>
</evidence>
<evidence type="ECO:0000313" key="18">
    <source>
        <dbReference type="EMBL" id="WCL53588.1"/>
    </source>
</evidence>
<evidence type="ECO:0000256" key="16">
    <source>
        <dbReference type="RuleBase" id="RU000618"/>
    </source>
</evidence>
<dbReference type="GO" id="GO:0046872">
    <property type="term" value="F:metal ion binding"/>
    <property type="evidence" value="ECO:0007669"/>
    <property type="project" value="UniProtKB-KW"/>
</dbReference>
<dbReference type="Pfam" id="PF03119">
    <property type="entry name" value="DNA_ligase_ZBD"/>
    <property type="match status" value="1"/>
</dbReference>
<dbReference type="InterPro" id="IPR004150">
    <property type="entry name" value="NAD_DNA_ligase_OB"/>
</dbReference>
<feature type="binding site" evidence="15">
    <location>
        <position position="329"/>
    </location>
    <ligand>
        <name>NAD(+)</name>
        <dbReference type="ChEBI" id="CHEBI:57540"/>
    </ligand>
</feature>
<dbReference type="PIRSF" id="PIRSF001604">
    <property type="entry name" value="LigA"/>
    <property type="match status" value="1"/>
</dbReference>
<dbReference type="CDD" id="cd17748">
    <property type="entry name" value="BRCT_DNA_ligase_like"/>
    <property type="match status" value="1"/>
</dbReference>
<comment type="caution">
    <text evidence="15">Lacks conserved residue(s) required for the propagation of feature annotation.</text>
</comment>
<evidence type="ECO:0000256" key="3">
    <source>
        <dbReference type="ARBA" id="ARBA00013308"/>
    </source>
</evidence>
<dbReference type="InterPro" id="IPR004149">
    <property type="entry name" value="Znf_DNAligase_C4"/>
</dbReference>
<dbReference type="AlphaFoldDB" id="A0AAE9XMD8"/>
<dbReference type="GO" id="GO:0006281">
    <property type="term" value="P:DNA repair"/>
    <property type="evidence" value="ECO:0007669"/>
    <property type="project" value="UniProtKB-KW"/>
</dbReference>
<evidence type="ECO:0000256" key="4">
    <source>
        <dbReference type="ARBA" id="ARBA00022598"/>
    </source>
</evidence>
<dbReference type="EC" id="6.5.1.2" evidence="2 15"/>
<feature type="binding site" evidence="15">
    <location>
        <position position="152"/>
    </location>
    <ligand>
        <name>NAD(+)</name>
        <dbReference type="ChEBI" id="CHEBI:57540"/>
    </ligand>
</feature>
<keyword evidence="6 15" id="KW-0479">Metal-binding</keyword>
<dbReference type="InterPro" id="IPR010994">
    <property type="entry name" value="RuvA_2-like"/>
</dbReference>
<dbReference type="InterPro" id="IPR001357">
    <property type="entry name" value="BRCT_dom"/>
</dbReference>
<evidence type="ECO:0000256" key="5">
    <source>
        <dbReference type="ARBA" id="ARBA00022705"/>
    </source>
</evidence>
<dbReference type="Proteomes" id="UP001217500">
    <property type="component" value="Chromosome"/>
</dbReference>
<dbReference type="InterPro" id="IPR036420">
    <property type="entry name" value="BRCT_dom_sf"/>
</dbReference>
<evidence type="ECO:0000256" key="14">
    <source>
        <dbReference type="ARBA" id="ARBA00060881"/>
    </source>
</evidence>
<evidence type="ECO:0000259" key="17">
    <source>
        <dbReference type="PROSITE" id="PS50172"/>
    </source>
</evidence>
<gene>
    <name evidence="15 18" type="primary">ligA</name>
    <name evidence="18" type="ORF">PH603_13700</name>
</gene>
<feature type="domain" description="BRCT" evidence="17">
    <location>
        <begin position="685"/>
        <end position="758"/>
    </location>
</feature>
<dbReference type="PROSITE" id="PS01056">
    <property type="entry name" value="DNA_LIGASE_N2"/>
    <property type="match status" value="1"/>
</dbReference>
<dbReference type="SMART" id="SM00532">
    <property type="entry name" value="LIGANc"/>
    <property type="match status" value="1"/>
</dbReference>
<feature type="active site" description="N6-AMP-lysine intermediate" evidence="15">
    <location>
        <position position="131"/>
    </location>
</feature>
<feature type="binding site" evidence="15">
    <location>
        <position position="305"/>
    </location>
    <ligand>
        <name>NAD(+)</name>
        <dbReference type="ChEBI" id="CHEBI:57540"/>
    </ligand>
</feature>
<comment type="similarity">
    <text evidence="14 15">Belongs to the NAD-dependent DNA ligase family. LigA subfamily.</text>
</comment>
<keyword evidence="12 15" id="KW-0464">Manganese</keyword>
<evidence type="ECO:0000256" key="6">
    <source>
        <dbReference type="ARBA" id="ARBA00022723"/>
    </source>
</evidence>
<dbReference type="PROSITE" id="PS01055">
    <property type="entry name" value="DNA_LIGASE_N1"/>
    <property type="match status" value="1"/>
</dbReference>
<evidence type="ECO:0000256" key="9">
    <source>
        <dbReference type="ARBA" id="ARBA00022842"/>
    </source>
</evidence>
<comment type="cofactor">
    <cofactor evidence="15">
        <name>Mg(2+)</name>
        <dbReference type="ChEBI" id="CHEBI:18420"/>
    </cofactor>
    <cofactor evidence="15">
        <name>Mn(2+)</name>
        <dbReference type="ChEBI" id="CHEBI:29035"/>
    </cofactor>
</comment>
<keyword evidence="8 15" id="KW-0862">Zinc</keyword>
<dbReference type="SMART" id="SM00292">
    <property type="entry name" value="BRCT"/>
    <property type="match status" value="1"/>
</dbReference>
<dbReference type="Gene3D" id="6.20.10.30">
    <property type="match status" value="1"/>
</dbReference>
<dbReference type="InterPro" id="IPR012340">
    <property type="entry name" value="NA-bd_OB-fold"/>
</dbReference>
<evidence type="ECO:0000256" key="7">
    <source>
        <dbReference type="ARBA" id="ARBA00022763"/>
    </source>
</evidence>
<dbReference type="KEGG" id="gso:PH603_13700"/>
<dbReference type="Gene3D" id="2.40.50.140">
    <property type="entry name" value="Nucleic acid-binding proteins"/>
    <property type="match status" value="1"/>
</dbReference>
<dbReference type="InterPro" id="IPR013840">
    <property type="entry name" value="DNAligase_N"/>
</dbReference>
<name>A0AAE9XMD8_9PROT</name>
<feature type="binding site" evidence="15">
    <location>
        <position position="189"/>
    </location>
    <ligand>
        <name>NAD(+)</name>
        <dbReference type="ChEBI" id="CHEBI:57540"/>
    </ligand>
</feature>
<dbReference type="GO" id="GO:0003911">
    <property type="term" value="F:DNA ligase (NAD+) activity"/>
    <property type="evidence" value="ECO:0007669"/>
    <property type="project" value="UniProtKB-UniRule"/>
</dbReference>
<dbReference type="InterPro" id="IPR033136">
    <property type="entry name" value="DNA_ligase_CS"/>
</dbReference>
<dbReference type="Pfam" id="PF00533">
    <property type="entry name" value="BRCT"/>
    <property type="match status" value="1"/>
</dbReference>
<dbReference type="GO" id="GO:0006260">
    <property type="term" value="P:DNA replication"/>
    <property type="evidence" value="ECO:0007669"/>
    <property type="project" value="UniProtKB-KW"/>
</dbReference>
<evidence type="ECO:0000256" key="13">
    <source>
        <dbReference type="ARBA" id="ARBA00034005"/>
    </source>
</evidence>
<dbReference type="NCBIfam" id="NF005932">
    <property type="entry name" value="PRK07956.1"/>
    <property type="match status" value="1"/>
</dbReference>
<dbReference type="Gene3D" id="3.30.470.30">
    <property type="entry name" value="DNA ligase/mRNA capping enzyme"/>
    <property type="match status" value="1"/>
</dbReference>
<keyword evidence="10 15" id="KW-0520">NAD</keyword>
<dbReference type="Pfam" id="PF01653">
    <property type="entry name" value="DNA_ligase_aden"/>
    <property type="match status" value="1"/>
</dbReference>
<dbReference type="NCBIfam" id="TIGR00575">
    <property type="entry name" value="dnlj"/>
    <property type="match status" value="1"/>
</dbReference>
<accession>A0AAE9XMD8</accession>
<dbReference type="PANTHER" id="PTHR23389:SF9">
    <property type="entry name" value="DNA LIGASE"/>
    <property type="match status" value="1"/>
</dbReference>
<dbReference type="CDD" id="cd00114">
    <property type="entry name" value="LIGANc"/>
    <property type="match status" value="1"/>
</dbReference>
<organism evidence="18 19">
    <name type="scientific">Gimibacter soli</name>
    <dbReference type="NCBI Taxonomy" id="3024400"/>
    <lineage>
        <taxon>Bacteria</taxon>
        <taxon>Pseudomonadati</taxon>
        <taxon>Pseudomonadota</taxon>
        <taxon>Alphaproteobacteria</taxon>
        <taxon>Kordiimonadales</taxon>
        <taxon>Temperatibacteraceae</taxon>
        <taxon>Gimibacter</taxon>
    </lineage>
</organism>
<feature type="binding site" evidence="15">
    <location>
        <begin position="45"/>
        <end position="49"/>
    </location>
    <ligand>
        <name>NAD(+)</name>
        <dbReference type="ChEBI" id="CHEBI:57540"/>
    </ligand>
</feature>
<dbReference type="SUPFAM" id="SSF56091">
    <property type="entry name" value="DNA ligase/mRNA capping enzyme, catalytic domain"/>
    <property type="match status" value="1"/>
</dbReference>
<proteinExistence type="inferred from homology"/>
<dbReference type="InterPro" id="IPR018239">
    <property type="entry name" value="DNA_ligase_AS"/>
</dbReference>
<dbReference type="FunFam" id="3.30.470.30:FF:000001">
    <property type="entry name" value="DNA ligase"/>
    <property type="match status" value="1"/>
</dbReference>